<accession>A0A923HBR1</accession>
<gene>
    <name evidence="4" type="ORF">H8K32_05485</name>
</gene>
<protein>
    <submittedName>
        <fullName evidence="4">Response regulator</fullName>
    </submittedName>
</protein>
<keyword evidence="5" id="KW-1185">Reference proteome</keyword>
<dbReference type="Gene3D" id="3.40.50.2300">
    <property type="match status" value="1"/>
</dbReference>
<dbReference type="GO" id="GO:0000160">
    <property type="term" value="P:phosphorelay signal transduction system"/>
    <property type="evidence" value="ECO:0007669"/>
    <property type="project" value="InterPro"/>
</dbReference>
<dbReference type="PROSITE" id="PS50110">
    <property type="entry name" value="RESPONSE_REGULATORY"/>
    <property type="match status" value="1"/>
</dbReference>
<dbReference type="InterPro" id="IPR001789">
    <property type="entry name" value="Sig_transdc_resp-reg_receiver"/>
</dbReference>
<name>A0A923HBR1_9BURK</name>
<dbReference type="RefSeq" id="WP_186911465.1">
    <property type="nucleotide sequence ID" value="NZ_JACOFV010000003.1"/>
</dbReference>
<evidence type="ECO:0000256" key="2">
    <source>
        <dbReference type="PROSITE-ProRule" id="PRU00169"/>
    </source>
</evidence>
<evidence type="ECO:0000313" key="5">
    <source>
        <dbReference type="Proteomes" id="UP000634011"/>
    </source>
</evidence>
<keyword evidence="1 2" id="KW-0597">Phosphoprotein</keyword>
<dbReference type="SMART" id="SM00448">
    <property type="entry name" value="REC"/>
    <property type="match status" value="1"/>
</dbReference>
<dbReference type="EMBL" id="JACOFV010000003">
    <property type="protein sequence ID" value="MBC3861547.1"/>
    <property type="molecule type" value="Genomic_DNA"/>
</dbReference>
<proteinExistence type="predicted"/>
<sequence>MGTERSNRIKRALNVLVVDDDYFLQRTLVLYLNSFGHSGIVVENGQKALACLFERNFDVILLDVTMPVMDGLEVLSAIRSKEKLTKKHQLIIMVTGYAEAGDIDKLKKAGADGYITKPINPAQLESELERLIV</sequence>
<feature type="domain" description="Response regulatory" evidence="3">
    <location>
        <begin position="14"/>
        <end position="132"/>
    </location>
</feature>
<dbReference type="PANTHER" id="PTHR45339">
    <property type="entry name" value="HYBRID SIGNAL TRANSDUCTION HISTIDINE KINASE J"/>
    <property type="match status" value="1"/>
</dbReference>
<dbReference type="AlphaFoldDB" id="A0A923HBR1"/>
<dbReference type="PANTHER" id="PTHR45339:SF5">
    <property type="entry name" value="HISTIDINE KINASE"/>
    <property type="match status" value="1"/>
</dbReference>
<dbReference type="CDD" id="cd17546">
    <property type="entry name" value="REC_hyHK_CKI1_RcsC-like"/>
    <property type="match status" value="1"/>
</dbReference>
<feature type="modified residue" description="4-aspartylphosphate" evidence="2">
    <location>
        <position position="63"/>
    </location>
</feature>
<evidence type="ECO:0000256" key="1">
    <source>
        <dbReference type="ARBA" id="ARBA00022553"/>
    </source>
</evidence>
<dbReference type="Proteomes" id="UP000634011">
    <property type="component" value="Unassembled WGS sequence"/>
</dbReference>
<comment type="caution">
    <text evidence="4">The sequence shown here is derived from an EMBL/GenBank/DDBJ whole genome shotgun (WGS) entry which is preliminary data.</text>
</comment>
<dbReference type="Pfam" id="PF00072">
    <property type="entry name" value="Response_reg"/>
    <property type="match status" value="1"/>
</dbReference>
<reference evidence="4" key="1">
    <citation type="submission" date="2020-08" db="EMBL/GenBank/DDBJ databases">
        <title>Novel species isolated from subtropical streams in China.</title>
        <authorList>
            <person name="Lu H."/>
        </authorList>
    </citation>
    <scope>NUCLEOTIDE SEQUENCE</scope>
    <source>
        <strain evidence="4">KACC 12607</strain>
    </source>
</reference>
<dbReference type="SUPFAM" id="SSF52172">
    <property type="entry name" value="CheY-like"/>
    <property type="match status" value="1"/>
</dbReference>
<evidence type="ECO:0000313" key="4">
    <source>
        <dbReference type="EMBL" id="MBC3861547.1"/>
    </source>
</evidence>
<evidence type="ECO:0000259" key="3">
    <source>
        <dbReference type="PROSITE" id="PS50110"/>
    </source>
</evidence>
<dbReference type="InterPro" id="IPR011006">
    <property type="entry name" value="CheY-like_superfamily"/>
</dbReference>
<organism evidence="4 5">
    <name type="scientific">Undibacterium jejuense</name>
    <dbReference type="NCBI Taxonomy" id="1344949"/>
    <lineage>
        <taxon>Bacteria</taxon>
        <taxon>Pseudomonadati</taxon>
        <taxon>Pseudomonadota</taxon>
        <taxon>Betaproteobacteria</taxon>
        <taxon>Burkholderiales</taxon>
        <taxon>Oxalobacteraceae</taxon>
        <taxon>Undibacterium</taxon>
    </lineage>
</organism>